<protein>
    <submittedName>
        <fullName evidence="2">Uncharacterized protein</fullName>
    </submittedName>
</protein>
<feature type="compositionally biased region" description="Basic and acidic residues" evidence="1">
    <location>
        <begin position="22"/>
        <end position="33"/>
    </location>
</feature>
<dbReference type="RefSeq" id="WP_160147054.1">
    <property type="nucleotide sequence ID" value="NZ_FNVO01000009.1"/>
</dbReference>
<proteinExistence type="predicted"/>
<organism evidence="2 3">
    <name type="scientific">Thermomonospora echinospora</name>
    <dbReference type="NCBI Taxonomy" id="1992"/>
    <lineage>
        <taxon>Bacteria</taxon>
        <taxon>Bacillati</taxon>
        <taxon>Actinomycetota</taxon>
        <taxon>Actinomycetes</taxon>
        <taxon>Streptosporangiales</taxon>
        <taxon>Thermomonosporaceae</taxon>
        <taxon>Thermomonospora</taxon>
    </lineage>
</organism>
<evidence type="ECO:0000313" key="2">
    <source>
        <dbReference type="EMBL" id="SEG70198.1"/>
    </source>
</evidence>
<name>A0A1H6CBB6_9ACTN</name>
<sequence>MASVVNKIRRWLHTPQGRQARAHAERLARDPRNRARLRGLLNRRGGSSHHH</sequence>
<accession>A0A1H6CBB6</accession>
<dbReference type="EMBL" id="FNVO01000009">
    <property type="protein sequence ID" value="SEG70198.1"/>
    <property type="molecule type" value="Genomic_DNA"/>
</dbReference>
<reference evidence="3" key="1">
    <citation type="submission" date="2016-10" db="EMBL/GenBank/DDBJ databases">
        <authorList>
            <person name="Varghese N."/>
            <person name="Submissions S."/>
        </authorList>
    </citation>
    <scope>NUCLEOTIDE SEQUENCE [LARGE SCALE GENOMIC DNA]</scope>
    <source>
        <strain evidence="3">DSM 43163</strain>
    </source>
</reference>
<evidence type="ECO:0000313" key="3">
    <source>
        <dbReference type="Proteomes" id="UP000236723"/>
    </source>
</evidence>
<dbReference type="AlphaFoldDB" id="A0A1H6CBB6"/>
<gene>
    <name evidence="2" type="ORF">SAMN04489712_109149</name>
</gene>
<evidence type="ECO:0000256" key="1">
    <source>
        <dbReference type="SAM" id="MobiDB-lite"/>
    </source>
</evidence>
<feature type="region of interest" description="Disordered" evidence="1">
    <location>
        <begin position="15"/>
        <end position="51"/>
    </location>
</feature>
<keyword evidence="3" id="KW-1185">Reference proteome</keyword>
<dbReference type="Proteomes" id="UP000236723">
    <property type="component" value="Unassembled WGS sequence"/>
</dbReference>